<proteinExistence type="predicted"/>
<accession>A0A2N8TTJ4</accession>
<sequence>MSRHVSNDLKRRARELAARERIPYSAALARLRTSRTQSDQPTDTPADQPSRFLLPEYLYVDFPAPDLGDARPCDDCQGSGLDAEGRTFAQPSDGGRPPLLVEVVCSKCEGCGRAEHLDDGCGHPHTDPDMDDGLYDEDEETPCYSCAGREFNYLQAVVHDEEGEPVEVIYLRVPCGCTADRMRVVLGDLVEVSG</sequence>
<keyword evidence="3" id="KW-1185">Reference proteome</keyword>
<protein>
    <submittedName>
        <fullName evidence="2">Uncharacterized protein</fullName>
    </submittedName>
</protein>
<evidence type="ECO:0000313" key="3">
    <source>
        <dbReference type="Proteomes" id="UP000235943"/>
    </source>
</evidence>
<dbReference type="RefSeq" id="WP_102908677.1">
    <property type="nucleotide sequence ID" value="NZ_POUC01000051.1"/>
</dbReference>
<organism evidence="2 3">
    <name type="scientific">Streptomyces cahuitamycinicus</name>
    <dbReference type="NCBI Taxonomy" id="2070367"/>
    <lineage>
        <taxon>Bacteria</taxon>
        <taxon>Bacillati</taxon>
        <taxon>Actinomycetota</taxon>
        <taxon>Actinomycetes</taxon>
        <taxon>Kitasatosporales</taxon>
        <taxon>Streptomycetaceae</taxon>
        <taxon>Streptomyces</taxon>
    </lineage>
</organism>
<feature type="region of interest" description="Disordered" evidence="1">
    <location>
        <begin position="30"/>
        <end position="50"/>
    </location>
</feature>
<comment type="caution">
    <text evidence="2">The sequence shown here is derived from an EMBL/GenBank/DDBJ whole genome shotgun (WGS) entry which is preliminary data.</text>
</comment>
<reference evidence="2 3" key="1">
    <citation type="submission" date="2018-01" db="EMBL/GenBank/DDBJ databases">
        <title>Draft genome sequence of Streptomyces sp. 13K301.</title>
        <authorList>
            <person name="Sahin N."/>
            <person name="Saygin H."/>
            <person name="Ay H."/>
        </authorList>
    </citation>
    <scope>NUCLEOTIDE SEQUENCE [LARGE SCALE GENOMIC DNA]</scope>
    <source>
        <strain evidence="2 3">13K301</strain>
    </source>
</reference>
<evidence type="ECO:0000256" key="1">
    <source>
        <dbReference type="SAM" id="MobiDB-lite"/>
    </source>
</evidence>
<gene>
    <name evidence="2" type="ORF">C1J00_09965</name>
</gene>
<feature type="compositionally biased region" description="Polar residues" evidence="1">
    <location>
        <begin position="34"/>
        <end position="47"/>
    </location>
</feature>
<dbReference type="OrthoDB" id="5197485at2"/>
<name>A0A2N8TTJ4_9ACTN</name>
<dbReference type="AlphaFoldDB" id="A0A2N8TTJ4"/>
<evidence type="ECO:0000313" key="2">
    <source>
        <dbReference type="EMBL" id="PNG22331.1"/>
    </source>
</evidence>
<dbReference type="Proteomes" id="UP000235943">
    <property type="component" value="Unassembled WGS sequence"/>
</dbReference>
<dbReference type="EMBL" id="POUC01000051">
    <property type="protein sequence ID" value="PNG22331.1"/>
    <property type="molecule type" value="Genomic_DNA"/>
</dbReference>